<accession>A0A543AXW6</accession>
<evidence type="ECO:0000313" key="5">
    <source>
        <dbReference type="EMBL" id="TQL77390.1"/>
    </source>
</evidence>
<dbReference type="Gene3D" id="2.60.120.10">
    <property type="entry name" value="Jelly Rolls"/>
    <property type="match status" value="1"/>
</dbReference>
<keyword evidence="3" id="KW-0479">Metal-binding</keyword>
<proteinExistence type="inferred from homology"/>
<reference evidence="5 6" key="1">
    <citation type="submission" date="2019-06" db="EMBL/GenBank/DDBJ databases">
        <title>Sequencing the genomes of 1000 actinobacteria strains.</title>
        <authorList>
            <person name="Klenk H.-P."/>
        </authorList>
    </citation>
    <scope>NUCLEOTIDE SEQUENCE [LARGE SCALE GENOMIC DNA]</scope>
    <source>
        <strain evidence="5 6">DSM 45928</strain>
    </source>
</reference>
<evidence type="ECO:0000256" key="1">
    <source>
        <dbReference type="ARBA" id="ARBA00006622"/>
    </source>
</evidence>
<sequence length="170" mass="18567">MITTSVTDSATPRVAPLHRQSTSPATIARDLAIESRWPAWFTPRSRSARKVMATDDMEVWLLAWLPGQGTDLHDHGGRSRPCPAGFAVASGSLTHYTVVPGEVPRLNLDVIGEHESATVPATGVHALVNRGDVPAVSVHVYTPRLTMMRRYLFDESGLWLASMIRAGADW</sequence>
<dbReference type="InParanoid" id="A0A543AXW6"/>
<dbReference type="InterPro" id="IPR014710">
    <property type="entry name" value="RmlC-like_jellyroll"/>
</dbReference>
<evidence type="ECO:0000313" key="6">
    <source>
        <dbReference type="Proteomes" id="UP000317043"/>
    </source>
</evidence>
<feature type="cross-link" description="3'-(S-cysteinyl)-tyrosine (Cys-Tyr)" evidence="2">
    <location>
        <begin position="82"/>
        <end position="141"/>
    </location>
</feature>
<organism evidence="5 6">
    <name type="scientific">Stackebrandtia endophytica</name>
    <dbReference type="NCBI Taxonomy" id="1496996"/>
    <lineage>
        <taxon>Bacteria</taxon>
        <taxon>Bacillati</taxon>
        <taxon>Actinomycetota</taxon>
        <taxon>Actinomycetes</taxon>
        <taxon>Glycomycetales</taxon>
        <taxon>Glycomycetaceae</taxon>
        <taxon>Stackebrandtia</taxon>
    </lineage>
</organism>
<comment type="caution">
    <text evidence="5">The sequence shown here is derived from an EMBL/GenBank/DDBJ whole genome shotgun (WGS) entry which is preliminary data.</text>
</comment>
<dbReference type="Proteomes" id="UP000317043">
    <property type="component" value="Unassembled WGS sequence"/>
</dbReference>
<dbReference type="GO" id="GO:0016702">
    <property type="term" value="F:oxidoreductase activity, acting on single donors with incorporation of molecular oxygen, incorporation of two atoms of oxygen"/>
    <property type="evidence" value="ECO:0007669"/>
    <property type="project" value="InterPro"/>
</dbReference>
<name>A0A543AXW6_9ACTN</name>
<dbReference type="SUPFAM" id="SSF51182">
    <property type="entry name" value="RmlC-like cupins"/>
    <property type="match status" value="1"/>
</dbReference>
<keyword evidence="6" id="KW-1185">Reference proteome</keyword>
<dbReference type="GO" id="GO:0005506">
    <property type="term" value="F:iron ion binding"/>
    <property type="evidence" value="ECO:0007669"/>
    <property type="project" value="InterPro"/>
</dbReference>
<dbReference type="CDD" id="cd10548">
    <property type="entry name" value="cupin_CDO"/>
    <property type="match status" value="1"/>
</dbReference>
<dbReference type="AlphaFoldDB" id="A0A543AXW6"/>
<evidence type="ECO:0000256" key="3">
    <source>
        <dbReference type="PIRSR" id="PIRSR610300-51"/>
    </source>
</evidence>
<evidence type="ECO:0000256" key="4">
    <source>
        <dbReference type="SAM" id="MobiDB-lite"/>
    </source>
</evidence>
<dbReference type="Pfam" id="PF05995">
    <property type="entry name" value="CDO_I"/>
    <property type="match status" value="1"/>
</dbReference>
<evidence type="ECO:0000256" key="2">
    <source>
        <dbReference type="PIRSR" id="PIRSR610300-50"/>
    </source>
</evidence>
<dbReference type="OrthoDB" id="4217976at2"/>
<keyword evidence="5" id="KW-0560">Oxidoreductase</keyword>
<dbReference type="InterPro" id="IPR011051">
    <property type="entry name" value="RmlC_Cupin_sf"/>
</dbReference>
<keyword evidence="5" id="KW-0223">Dioxygenase</keyword>
<feature type="binding site" evidence="3">
    <location>
        <position position="75"/>
    </location>
    <ligand>
        <name>Fe cation</name>
        <dbReference type="ChEBI" id="CHEBI:24875"/>
        <note>catalytic</note>
    </ligand>
</feature>
<feature type="binding site" evidence="3">
    <location>
        <position position="73"/>
    </location>
    <ligand>
        <name>Fe cation</name>
        <dbReference type="ChEBI" id="CHEBI:24875"/>
        <note>catalytic</note>
    </ligand>
</feature>
<protein>
    <submittedName>
        <fullName evidence="5">Cysteine dioxygenase type I</fullName>
    </submittedName>
</protein>
<dbReference type="EMBL" id="VFOW01000001">
    <property type="protein sequence ID" value="TQL77390.1"/>
    <property type="molecule type" value="Genomic_DNA"/>
</dbReference>
<feature type="binding site" evidence="3">
    <location>
        <position position="125"/>
    </location>
    <ligand>
        <name>Fe cation</name>
        <dbReference type="ChEBI" id="CHEBI:24875"/>
        <note>catalytic</note>
    </ligand>
</feature>
<gene>
    <name evidence="5" type="ORF">FB566_2949</name>
</gene>
<keyword evidence="3" id="KW-0408">Iron</keyword>
<comment type="similarity">
    <text evidence="1">Belongs to the cysteine dioxygenase family.</text>
</comment>
<dbReference type="RefSeq" id="WP_142040200.1">
    <property type="nucleotide sequence ID" value="NZ_JBHTGS010000001.1"/>
</dbReference>
<keyword evidence="2" id="KW-0883">Thioether bond</keyword>
<feature type="region of interest" description="Disordered" evidence="4">
    <location>
        <begin position="1"/>
        <end position="22"/>
    </location>
</feature>
<feature type="compositionally biased region" description="Polar residues" evidence="4">
    <location>
        <begin position="1"/>
        <end position="10"/>
    </location>
</feature>
<dbReference type="InterPro" id="IPR010300">
    <property type="entry name" value="CDO_1"/>
</dbReference>